<feature type="coiled-coil region" evidence="1">
    <location>
        <begin position="413"/>
        <end position="479"/>
    </location>
</feature>
<organism evidence="2 3">
    <name type="scientific">Mycoplasma miroungirhinis</name>
    <dbReference type="NCBI Taxonomy" id="754516"/>
    <lineage>
        <taxon>Bacteria</taxon>
        <taxon>Bacillati</taxon>
        <taxon>Mycoplasmatota</taxon>
        <taxon>Mollicutes</taxon>
        <taxon>Mycoplasmataceae</taxon>
        <taxon>Mycoplasma</taxon>
    </lineage>
</organism>
<gene>
    <name evidence="2" type="ORF">HLA92_01850</name>
</gene>
<feature type="coiled-coil region" evidence="1">
    <location>
        <begin position="1301"/>
        <end position="1356"/>
    </location>
</feature>
<dbReference type="Proteomes" id="UP000502118">
    <property type="component" value="Chromosome"/>
</dbReference>
<keyword evidence="1" id="KW-0175">Coiled coil</keyword>
<dbReference type="KEGG" id="mmio:HLA92_01850"/>
<evidence type="ECO:0000313" key="2">
    <source>
        <dbReference type="EMBL" id="QJR44170.1"/>
    </source>
</evidence>
<evidence type="ECO:0000313" key="3">
    <source>
        <dbReference type="Proteomes" id="UP000502118"/>
    </source>
</evidence>
<dbReference type="RefSeq" id="WP_171112976.1">
    <property type="nucleotide sequence ID" value="NZ_CP053097.1"/>
</dbReference>
<feature type="coiled-coil region" evidence="1">
    <location>
        <begin position="980"/>
        <end position="1058"/>
    </location>
</feature>
<reference evidence="2 3" key="1">
    <citation type="submission" date="2020-05" db="EMBL/GenBank/DDBJ databases">
        <title>Novel Mycoplasma species detected in Mirounga angustirostris (northern elephant seal) from the USA.</title>
        <authorList>
            <person name="Volokhov D.V."/>
        </authorList>
    </citation>
    <scope>NUCLEOTIDE SEQUENCE [LARGE SCALE GENOMIC DNA]</scope>
    <source>
        <strain evidence="2 3">Mirounga ES2806-NAS</strain>
    </source>
</reference>
<sequence>MSETNKNKRKRFMLATLLTTAIPAVALAITVPLLHTNLDADDLSKEINAYRQLNEVTNKAIKFLKSQNELSKESVEQLQNEINYSKQISQVRLNRNNTDLRSSITNMLNQRNKIRSLMLRLTYKDSKNKETLDKTIDEYKNLIRAKDLQAEFKSLLSQNKSKEEFLTEVDKIVEHQDQVNFSVELEMNIFQQGNITKLNRLHLGSKINELNDITKFIYERLEKGEITRDAVNVYENMFDNESKKLFNNEINNNTQSINKLLSQIDEAKRQVSLAAFEDDQKAKIDNELDAVKDFINLNQIDLNATVIDADGAKTAFDLISNFVSSITTKSAQYFKSQSEVVALVKSLILNTKKSINNYQNTFSNKINSVLENAQNYIDNKKYDNVQEIYSNLFRDLNSINIASKLTASVQTLIENSQLNNQEKSEMINEIKNMSYTDFFSYVSKLNGQIAHVNAAQTIKDFLKENLQTLKSQIEFSIANAGFYSTTNDLNEINQTLNAINILDTNNISNSDLATQFEMLLNVERKHNKKELANLLPQLHFEFSKNTVSKDLKQIWDSKKDTFQAYTHAFSTASRLELASTTTNLDDNFNQGATQYSYNLLNDAKLSNRVNSLHNETDKTLELINEEFWDDNDNPVKLELETKVKEIASQALVIEQNNSLSTNQKHALLEKLEKEHDIYRNKISEIRSLGAERDEAIKILDSVKNNEKVKIYLAKELKLIKDLKEKADQALNNPTSPNFNLSEIQAELNAALKDFGDKKNELEGATAASAIKRLLNDVFSSQRDAAQTETPAESKLSEALKKLQDESVDIGTSDKSELEKTNARQVLSNKFAILRDAIEATSDLEIGTKNLEADHQRALRATAELKEEANGDIFPDEESQNEFKDEVSKLETKNAQTQAKIDELHNIINSVLYDPNIHNKAWLEQKNREINNLRKQIEINVAAAKLKREQLLLSLNKINVNDLQNADDINQQPYSILVADVERFETEKQQAISNIETKNAEIQNLNQQIADKQAKLEELWKNGINLIDEQEIKENDKKIATLQSEVNNLQQKVVDAYNSANFTANNTAVQLAQKQPLLEKLKEAALTLNKLDKTKYPELAQNLLKVINENRASSLDNNGTINNKIANINAMLQKSESSKQSKDELEKLKDLQKDQFKNDNYVQRKIFEDVDNQITELFNQQKAIIEDPNSTNSQLIQAKNVIKNAIVSFKNKKTQINQEFEQAKDDLANEIERLEKIEINEHFQSHNPQDPTHGSYIQKLKKQYQDLINNTATNVTSQTSFDQATLADFQNIRSQLNLAFNKDKFNDKKAKLLQKVQASKEKLAQAPQLDLNGENPIEKIEQLINKLNENVNDENSTNNVNDIIRQDQKLDSLDILLDEQDKVIKKAKTLNNNDVNKQFLIDAFKQSSPTAHDVNPTATDPTNETINNKIAELSAKFAEAASFDEVKADQKADIAKTKELFDAKIVGSDDKAKTAIDQLLDQYTQDVEQVQRSDNDHQGDDKKQVIAIGNKAKKIRANIQNIVDFANLIKKSNETQSQITPSGVLENALQELKKKIADKLADAQTKYTDIDSFNVLSQEINTLVKSSKELVDLNTNLTTLKTQVESITYRIGTHNDNDPATKKQEFQNYVTKLIEYANSDTVKNDSIQISLLNTIAKKAQALANHQTETLKNYDKTAWNYENTQYGFTYDEKNIGQAVLDAVPKIPAGNFNSIELTQDLETKESKLNSDYDDADKLYEKRKEALEQTKETLTNSISQIDSFTNANGKYDELKKDQKIFFVSQLDKIKNVQSPANIENITTILNETSSTNQLLPLYVSLADTVSLAKIKVAEVNAINETKAEILTNTTNEIQSKYEEIEKTSATTVTDNYYYKELNKQNINQKITELKSLIAKVDLLKQYNTKLNLINNEIIDNDTNKNDKLKQPLKEILNSLINELNGIPVVDVDIINTLVNKYLTVGNNSFDVALEHTKQLYKAINLAKSFQPNKSESYYQNETQAMKDLYDKLDKVILTAQTNIEEVFASPKVHNEANKLLSIYNINDNIDGIIALIKNQKQREIQSVLSEITDLDKYLTQNYNSRDPHKTPRSNEYLALKIRQSAYPNLDTFEKIKTAQDNYTNALKGLKTQKQGIINFETNRLKVIYDQLNPYVKFLKGLEYKTSTMLSDSEAKKISSYLGFEDASLDNFGEDLKQYTTITANTDNNQNFILRTNELRNLYNSLENDYKNIKNISKNSYIQLKNEITLFNQQLKEDNNNHQNLYDLVKIIADKNSAFDALKTKISEVNDKTIAINTNNDLLSEQSYDIDYNQTNNSKETEINQEFNNFETATKSILAAIDSIDKLIYDTNNNSIDSLQSNYNKFIEKRTLDKMLELIADTNHQQNNNQNTIFGDVINTYTSIYNSLVNANKNPTNTELAKKNALSITQKLDILKNIYNSTVSLYKWINDPVNKQFFFNYLVSNNQEHIRNEISPKDNVLLEDLKEEIKKQDSQNTLIQIDVTNNTQFLDFFDKFLFLKGNETIFNTNNVHVYITRNSTSEDWIPAFLQSDTSIKKTKFNIKIEYTKPTSGDNFFNDVTNFDIRFNDIFVTFNTLQALRFTKADLYDPNHPNNNASQNQTYSNNKVLFNASKAGWNNKTFTIELLSKFSAGGAQYQQENGLSLIREDISFDGDRYEQSILNQIPQPENVNTLGEKAIFEGNYDNMDLSTSSANLKYKIKFKNDIPGLNIPLNGSTTKYWKIPKIKNKQFMYWTQNSSDLRLDGGNYRSWIPFFISIPVVSDDGQYGVLYRWYQSITTIRISSTDDYQYKYAEANDRQPGWYLYLPNESDKNKIDMSDELTDINDDATKNAIKANLWAKAFGNVWKDKLNAAYTTYTNRYFAVENYDEKFNQVLDKYDIYLKLHNKKEGSK</sequence>
<accession>A0A6M4JB74</accession>
<feature type="coiled-coil region" evidence="1">
    <location>
        <begin position="847"/>
        <end position="942"/>
    </location>
</feature>
<name>A0A6M4JB74_9MOLU</name>
<feature type="coiled-coil region" evidence="1">
    <location>
        <begin position="2207"/>
        <end position="2252"/>
    </location>
</feature>
<protein>
    <submittedName>
        <fullName evidence="2">Uncharacterized protein</fullName>
    </submittedName>
</protein>
<evidence type="ECO:0000256" key="1">
    <source>
        <dbReference type="SAM" id="Coils"/>
    </source>
</evidence>
<dbReference type="EMBL" id="CP053097">
    <property type="protein sequence ID" value="QJR44170.1"/>
    <property type="molecule type" value="Genomic_DNA"/>
</dbReference>
<feature type="coiled-coil region" evidence="1">
    <location>
        <begin position="1205"/>
        <end position="1239"/>
    </location>
</feature>
<proteinExistence type="predicted"/>
<keyword evidence="3" id="KW-1185">Reference proteome</keyword>